<dbReference type="GO" id="GO:0030026">
    <property type="term" value="P:intracellular manganese ion homeostasis"/>
    <property type="evidence" value="ECO:0007669"/>
    <property type="project" value="EnsemblFungi"/>
</dbReference>
<feature type="transmembrane region" description="Helical" evidence="5">
    <location>
        <begin position="431"/>
        <end position="450"/>
    </location>
</feature>
<dbReference type="RefSeq" id="XP_022461556.1">
    <property type="nucleotide sequence ID" value="XM_022606019.1"/>
</dbReference>
<evidence type="ECO:0000256" key="4">
    <source>
        <dbReference type="ARBA" id="ARBA00023136"/>
    </source>
</evidence>
<evidence type="ECO:0000313" key="7">
    <source>
        <dbReference type="Proteomes" id="UP000019384"/>
    </source>
</evidence>
<dbReference type="EMBL" id="HG793131">
    <property type="protein sequence ID" value="CDK29572.1"/>
    <property type="molecule type" value="Genomic_DNA"/>
</dbReference>
<feature type="transmembrane region" description="Helical" evidence="5">
    <location>
        <begin position="84"/>
        <end position="105"/>
    </location>
</feature>
<dbReference type="PANTHER" id="PTHR11706:SF101">
    <property type="entry name" value="MANGANESE TRANSPORTER SMF1"/>
    <property type="match status" value="1"/>
</dbReference>
<dbReference type="GO" id="GO:0006825">
    <property type="term" value="P:copper ion transport"/>
    <property type="evidence" value="ECO:0007669"/>
    <property type="project" value="EnsemblFungi"/>
</dbReference>
<dbReference type="GO" id="GO:0015295">
    <property type="term" value="F:solute:proton symporter activity"/>
    <property type="evidence" value="ECO:0007669"/>
    <property type="project" value="EnsemblFungi"/>
</dbReference>
<evidence type="ECO:0000313" key="6">
    <source>
        <dbReference type="EMBL" id="CDK29572.1"/>
    </source>
</evidence>
<feature type="transmembrane region" description="Helical" evidence="5">
    <location>
        <begin position="313"/>
        <end position="335"/>
    </location>
</feature>
<dbReference type="PRINTS" id="PR00447">
    <property type="entry name" value="NATRESASSCMP"/>
</dbReference>
<feature type="transmembrane region" description="Helical" evidence="5">
    <location>
        <begin position="355"/>
        <end position="380"/>
    </location>
</feature>
<keyword evidence="3 5" id="KW-1133">Transmembrane helix</keyword>
<keyword evidence="7" id="KW-1185">Reference proteome</keyword>
<dbReference type="Pfam" id="PF01566">
    <property type="entry name" value="Nramp"/>
    <property type="match status" value="1"/>
</dbReference>
<dbReference type="HOGENOM" id="CLU_020088_4_1_1"/>
<name>W6MUV6_9ASCO</name>
<dbReference type="GO" id="GO:0005886">
    <property type="term" value="C:plasma membrane"/>
    <property type="evidence" value="ECO:0007669"/>
    <property type="project" value="EnsemblFungi"/>
</dbReference>
<dbReference type="InterPro" id="IPR001046">
    <property type="entry name" value="NRAMP_fam"/>
</dbReference>
<evidence type="ECO:0000256" key="1">
    <source>
        <dbReference type="ARBA" id="ARBA00004141"/>
    </source>
</evidence>
<sequence>MATVPDLPVLDIVMGGVDHPETKQSFGAQDYVPQKKGIAKLGNNIRTAVVKYARFVGPGLMVSVAYMDPGNYATATSAGASNRYALLFVVFISNAVAVFLQSLCIKLGTVTGKDLARSCREICPRWLNLVLYLFAECAIVATDVAEVIGSAIALNILFRVPLPAGVAISVVDVFLVLMAYRPGSSLRFVRYFEYGVAVLVLAVVICFCVELGYLPQETSAKQIFRGFAPSKEMFHNNGIYTAASILGATVMPHSLFLGSGLVQPRLREYDVATDHIQLSEDSAENEEMYYSYKPSSAAIDYCLKYSIIELATALFTFALFVNCAILIVSGATLYGTTEAVDADLYDIHSLLSTTIAPVVGTVFMVALLCSGQSAGIVCTIAGQIVCEGHIQWRVKPWMRRLITRSIAIVPCLAISASLGRHGMGIALNASQFALSITLPFLTAPLIIFTCNRRIMRVEREDGTYKDMSNNWLTTVIAVVVWIFVAVLNVYALVQANKS</sequence>
<dbReference type="GO" id="GO:0015086">
    <property type="term" value="F:cadmium ion transmembrane transporter activity"/>
    <property type="evidence" value="ECO:0007669"/>
    <property type="project" value="TreeGrafter"/>
</dbReference>
<feature type="transmembrane region" description="Helical" evidence="5">
    <location>
        <begin position="239"/>
        <end position="257"/>
    </location>
</feature>
<dbReference type="Proteomes" id="UP000019384">
    <property type="component" value="Unassembled WGS sequence"/>
</dbReference>
<dbReference type="STRING" id="1382522.W6MUV6"/>
<feature type="transmembrane region" description="Helical" evidence="5">
    <location>
        <begin position="401"/>
        <end position="419"/>
    </location>
</feature>
<dbReference type="GO" id="GO:0005384">
    <property type="term" value="F:manganese ion transmembrane transporter activity"/>
    <property type="evidence" value="ECO:0007669"/>
    <property type="project" value="TreeGrafter"/>
</dbReference>
<feature type="transmembrane region" description="Helical" evidence="5">
    <location>
        <begin position="160"/>
        <end position="180"/>
    </location>
</feature>
<organism evidence="6 7">
    <name type="scientific">Kuraishia capsulata CBS 1993</name>
    <dbReference type="NCBI Taxonomy" id="1382522"/>
    <lineage>
        <taxon>Eukaryota</taxon>
        <taxon>Fungi</taxon>
        <taxon>Dikarya</taxon>
        <taxon>Ascomycota</taxon>
        <taxon>Saccharomycotina</taxon>
        <taxon>Pichiomycetes</taxon>
        <taxon>Pichiales</taxon>
        <taxon>Pichiaceae</taxon>
        <taxon>Kuraishia</taxon>
    </lineage>
</organism>
<accession>W6MUV6</accession>
<dbReference type="PANTHER" id="PTHR11706">
    <property type="entry name" value="SOLUTE CARRIER PROTEIN FAMILY 11 MEMBER"/>
    <property type="match status" value="1"/>
</dbReference>
<dbReference type="GO" id="GO:0034755">
    <property type="term" value="P:iron ion transmembrane transport"/>
    <property type="evidence" value="ECO:0007669"/>
    <property type="project" value="TreeGrafter"/>
</dbReference>
<dbReference type="HAMAP" id="MF_00221">
    <property type="entry name" value="NRAMP"/>
    <property type="match status" value="1"/>
</dbReference>
<dbReference type="NCBIfam" id="NF037982">
    <property type="entry name" value="Nramp_1"/>
    <property type="match status" value="1"/>
</dbReference>
<gene>
    <name evidence="6" type="ORF">KUCA_T00005564001</name>
</gene>
<evidence type="ECO:0000256" key="3">
    <source>
        <dbReference type="ARBA" id="ARBA00022989"/>
    </source>
</evidence>
<dbReference type="GO" id="GO:0006878">
    <property type="term" value="P:intracellular copper ion homeostasis"/>
    <property type="evidence" value="ECO:0007669"/>
    <property type="project" value="EnsemblFungi"/>
</dbReference>
<dbReference type="AlphaFoldDB" id="W6MUV6"/>
<comment type="subcellular location">
    <subcellularLocation>
        <location evidence="1">Membrane</location>
        <topology evidence="1">Multi-pass membrane protein</topology>
    </subcellularLocation>
</comment>
<feature type="transmembrane region" description="Helical" evidence="5">
    <location>
        <begin position="471"/>
        <end position="493"/>
    </location>
</feature>
<keyword evidence="4 5" id="KW-0472">Membrane</keyword>
<feature type="transmembrane region" description="Helical" evidence="5">
    <location>
        <begin position="192"/>
        <end position="214"/>
    </location>
</feature>
<keyword evidence="2 5" id="KW-0812">Transmembrane</keyword>
<dbReference type="GeneID" id="34522944"/>
<protein>
    <submittedName>
        <fullName evidence="6">Uncharacterized protein</fullName>
    </submittedName>
</protein>
<dbReference type="NCBIfam" id="TIGR01197">
    <property type="entry name" value="nramp"/>
    <property type="match status" value="1"/>
</dbReference>
<feature type="transmembrane region" description="Helical" evidence="5">
    <location>
        <begin position="126"/>
        <end position="154"/>
    </location>
</feature>
<dbReference type="OrthoDB" id="409173at2759"/>
<evidence type="ECO:0000256" key="2">
    <source>
        <dbReference type="ARBA" id="ARBA00022692"/>
    </source>
</evidence>
<proteinExistence type="inferred from homology"/>
<reference evidence="6" key="1">
    <citation type="submission" date="2013-12" db="EMBL/GenBank/DDBJ databases">
        <authorList>
            <person name="Genoscope - CEA"/>
        </authorList>
    </citation>
    <scope>NUCLEOTIDE SEQUENCE</scope>
    <source>
        <strain evidence="6">CBS 1993</strain>
    </source>
</reference>
<evidence type="ECO:0000256" key="5">
    <source>
        <dbReference type="SAM" id="Phobius"/>
    </source>
</evidence>
<reference evidence="6" key="2">
    <citation type="submission" date="2014-02" db="EMBL/GenBank/DDBJ databases">
        <title>Complete DNA sequence of /Kuraishia capsulata/ illustrates novel genomic features among budding yeasts (/Saccharomycotina/).</title>
        <authorList>
            <person name="Morales L."/>
            <person name="Noel B."/>
            <person name="Porcel B."/>
            <person name="Marcet-Houben M."/>
            <person name="Hullo M-F."/>
            <person name="Sacerdot C."/>
            <person name="Tekaia F."/>
            <person name="Leh-Louis V."/>
            <person name="Despons L."/>
            <person name="Khanna V."/>
            <person name="Aury J-M."/>
            <person name="Barbe V."/>
            <person name="Couloux A."/>
            <person name="Labadie K."/>
            <person name="Pelletier E."/>
            <person name="Souciet J-L."/>
            <person name="Boekhout T."/>
            <person name="Gabaldon T."/>
            <person name="Wincker P."/>
            <person name="Dujon B."/>
        </authorList>
    </citation>
    <scope>NUCLEOTIDE SEQUENCE</scope>
    <source>
        <strain evidence="6">CBS 1993</strain>
    </source>
</reference>